<evidence type="ECO:0000259" key="1">
    <source>
        <dbReference type="Pfam" id="PF09992"/>
    </source>
</evidence>
<dbReference type="EMBL" id="QRAS01000002">
    <property type="protein sequence ID" value="RDL06598.1"/>
    <property type="molecule type" value="Genomic_DNA"/>
</dbReference>
<dbReference type="Pfam" id="PF09992">
    <property type="entry name" value="NAGPA"/>
    <property type="match status" value="1"/>
</dbReference>
<protein>
    <submittedName>
        <fullName evidence="2">Exopolysaccharide biosynthesis protein</fullName>
    </submittedName>
</protein>
<sequence length="283" mass="30722">MKRAMTVIVTIVVFLGIIGAGGYYAYNKFFGTTAESANSTNAIKTKSKTADAKAGITLNNDGTEWVQVVSTGKVNKKVQDLSTADLVIYRIHNPKILKTVTSLTTAPQSMDTMMAKYPKSLIMNTSGFNMQTYAPIGLQINRGTLISDWSSGSYGRNAFVVNKDGSTKLYSDATSAQTIINNGGEMSFSFGSIVIKNGKTYANDGSLNWKYHSLIGTDLNNNIYLIVTLHAVTYPKVMAQLADLNLQNLIIMDGGGSSQLSYNGDEKWASEDDRSVPDFIVLK</sequence>
<feature type="domain" description="Phosphodiester glycosidase" evidence="1">
    <location>
        <begin position="123"/>
        <end position="282"/>
    </location>
</feature>
<proteinExistence type="predicted"/>
<comment type="caution">
    <text evidence="2">The sequence shown here is derived from an EMBL/GenBank/DDBJ whole genome shotgun (WGS) entry which is preliminary data.</text>
</comment>
<dbReference type="Proteomes" id="UP000254912">
    <property type="component" value="Unassembled WGS sequence"/>
</dbReference>
<dbReference type="InterPro" id="IPR014565">
    <property type="entry name" value="EpsL_firmicutes"/>
</dbReference>
<dbReference type="RefSeq" id="WP_070229400.1">
    <property type="nucleotide sequence ID" value="NZ_BJYO01000003.1"/>
</dbReference>
<name>A0A288QS23_9LACO</name>
<evidence type="ECO:0000313" key="3">
    <source>
        <dbReference type="Proteomes" id="UP000254912"/>
    </source>
</evidence>
<organism evidence="2 3">
    <name type="scientific">Weissella soli</name>
    <dbReference type="NCBI Taxonomy" id="155866"/>
    <lineage>
        <taxon>Bacteria</taxon>
        <taxon>Bacillati</taxon>
        <taxon>Bacillota</taxon>
        <taxon>Bacilli</taxon>
        <taxon>Lactobacillales</taxon>
        <taxon>Lactobacillaceae</taxon>
        <taxon>Weissella</taxon>
    </lineage>
</organism>
<dbReference type="GeneID" id="94545288"/>
<reference evidence="2 3" key="1">
    <citation type="submission" date="2018-07" db="EMBL/GenBank/DDBJ databases">
        <title>Genomic Encyclopedia of Type Strains, Phase III (KMG-III): the genomes of soil and plant-associated and newly described type strains.</title>
        <authorList>
            <person name="Whitman W."/>
        </authorList>
    </citation>
    <scope>NUCLEOTIDE SEQUENCE [LARGE SCALE GENOMIC DNA]</scope>
    <source>
        <strain evidence="2 3">CECT 7031</strain>
    </source>
</reference>
<dbReference type="KEGG" id="wso:WSWS_00075"/>
<evidence type="ECO:0000313" key="2">
    <source>
        <dbReference type="EMBL" id="RDL06598.1"/>
    </source>
</evidence>
<dbReference type="AlphaFoldDB" id="A0A288QS23"/>
<dbReference type="PIRSF" id="PIRSF031512">
    <property type="entry name" value="EpsL"/>
    <property type="match status" value="1"/>
</dbReference>
<gene>
    <name evidence="2" type="ORF">DFP99_0977</name>
</gene>
<accession>A0A288QS23</accession>
<keyword evidence="3" id="KW-1185">Reference proteome</keyword>
<dbReference type="InterPro" id="IPR018711">
    <property type="entry name" value="NAGPA"/>
</dbReference>